<keyword evidence="1" id="KW-0812">Transmembrane</keyword>
<dbReference type="OrthoDB" id="9773582at2"/>
<feature type="transmembrane region" description="Helical" evidence="1">
    <location>
        <begin position="81"/>
        <end position="102"/>
    </location>
</feature>
<accession>A0A081UEB7</accession>
<organism evidence="7 9">
    <name type="scientific">Bacteroides fragilis</name>
    <dbReference type="NCBI Taxonomy" id="817"/>
    <lineage>
        <taxon>Bacteria</taxon>
        <taxon>Pseudomonadati</taxon>
        <taxon>Bacteroidota</taxon>
        <taxon>Bacteroidia</taxon>
        <taxon>Bacteroidales</taxon>
        <taxon>Bacteroidaceae</taxon>
        <taxon>Bacteroides</taxon>
    </lineage>
</organism>
<dbReference type="SMART" id="SM00014">
    <property type="entry name" value="acidPPc"/>
    <property type="match status" value="1"/>
</dbReference>
<evidence type="ECO:0000313" key="9">
    <source>
        <dbReference type="Proteomes" id="UP000266644"/>
    </source>
</evidence>
<dbReference type="CDD" id="cd03394">
    <property type="entry name" value="PAP2_like_5"/>
    <property type="match status" value="1"/>
</dbReference>
<dbReference type="PATRIC" id="fig|817.51.peg.4704"/>
<evidence type="ECO:0000313" key="6">
    <source>
        <dbReference type="EMBL" id="QKH83496.1"/>
    </source>
</evidence>
<proteinExistence type="predicted"/>
<reference evidence="6 10" key="5">
    <citation type="submission" date="2020-05" db="EMBL/GenBank/DDBJ databases">
        <title>FDA dAtabase for Regulatory Grade micrObial Sequences (FDA-ARGOS): Supporting development and validation of Infectious Disease Dx tests.</title>
        <authorList>
            <person name="Bojja K."/>
            <person name="Kessler A."/>
            <person name="Tallon L."/>
            <person name="Sadzewicz L."/>
            <person name="Zhao X."/>
            <person name="Vavikolanu K."/>
            <person name="Mehta A."/>
            <person name="Aluvathingal J."/>
            <person name="Nadendla S."/>
            <person name="Myers T."/>
            <person name="Yan Y."/>
            <person name="Sichtig H."/>
        </authorList>
    </citation>
    <scope>NUCLEOTIDE SEQUENCE [LARGE SCALE GENOMIC DNA]</scope>
    <source>
        <strain evidence="6 10">FDAARGOS_763</strain>
    </source>
</reference>
<dbReference type="Proteomes" id="UP000501467">
    <property type="component" value="Chromosome"/>
</dbReference>
<dbReference type="AlphaFoldDB" id="A0A081UEB7"/>
<feature type="domain" description="Phosphatidic acid phosphatase type 2/haloperoxidase" evidence="2">
    <location>
        <begin position="77"/>
        <end position="178"/>
    </location>
</feature>
<evidence type="ECO:0000313" key="4">
    <source>
        <dbReference type="EMBL" id="MCZ2686269.1"/>
    </source>
</evidence>
<evidence type="ECO:0000313" key="8">
    <source>
        <dbReference type="Proteomes" id="UP000036847"/>
    </source>
</evidence>
<evidence type="ECO:0000313" key="5">
    <source>
        <dbReference type="EMBL" id="QCQ46147.1"/>
    </source>
</evidence>
<evidence type="ECO:0000313" key="7">
    <source>
        <dbReference type="EMBL" id="RHH04998.1"/>
    </source>
</evidence>
<evidence type="ECO:0000313" key="3">
    <source>
        <dbReference type="EMBL" id="KFX76441.1"/>
    </source>
</evidence>
<dbReference type="EMBL" id="QRJE01000064">
    <property type="protein sequence ID" value="RHH04998.1"/>
    <property type="molecule type" value="Genomic_DNA"/>
</dbReference>
<dbReference type="GeneID" id="99671654"/>
<dbReference type="InterPro" id="IPR000326">
    <property type="entry name" value="PAP2/HPO"/>
</dbReference>
<dbReference type="EMBL" id="JMZZ02000034">
    <property type="protein sequence ID" value="KFX76441.1"/>
    <property type="molecule type" value="Genomic_DNA"/>
</dbReference>
<reference evidence="7 9" key="3">
    <citation type="submission" date="2018-08" db="EMBL/GenBank/DDBJ databases">
        <title>A genome reference for cultivated species of the human gut microbiota.</title>
        <authorList>
            <person name="Zou Y."/>
            <person name="Xue W."/>
            <person name="Luo G."/>
        </authorList>
    </citation>
    <scope>NUCLEOTIDE SEQUENCE [LARGE SCALE GENOMIC DNA]</scope>
    <source>
        <strain evidence="7 9">AM18-6</strain>
    </source>
</reference>
<dbReference type="Proteomes" id="UP000036847">
    <property type="component" value="Chromosome"/>
</dbReference>
<name>A0A081UEB7_BACFG</name>
<evidence type="ECO:0000313" key="10">
    <source>
        <dbReference type="Proteomes" id="UP000501467"/>
    </source>
</evidence>
<dbReference type="RefSeq" id="WP_005777688.1">
    <property type="nucleotide sequence ID" value="NZ_CABJEQ010000040.1"/>
</dbReference>
<dbReference type="EMBL" id="JAPTZU010000001">
    <property type="protein sequence ID" value="MCZ2686269.1"/>
    <property type="molecule type" value="Genomic_DNA"/>
</dbReference>
<dbReference type="EMBL" id="CP036546">
    <property type="protein sequence ID" value="QCQ46147.1"/>
    <property type="molecule type" value="Genomic_DNA"/>
</dbReference>
<dbReference type="InterPro" id="IPR036938">
    <property type="entry name" value="PAP2/HPO_sf"/>
</dbReference>
<keyword evidence="1" id="KW-0472">Membrane</keyword>
<reference evidence="5 8" key="4">
    <citation type="submission" date="2019-03" db="EMBL/GenBank/DDBJ databases">
        <title>Complete genome assembly of MDR B. fragilis.</title>
        <authorList>
            <person name="Sydenham T.V."/>
            <person name="Hasman H."/>
            <person name="Justesen U.S."/>
        </authorList>
    </citation>
    <scope>NUCLEOTIDE SEQUENCE [LARGE SCALE GENOMIC DNA]</scope>
    <source>
        <strain evidence="5 8">DCMSKEJBY0001B</strain>
    </source>
</reference>
<sequence>MSPRKLILWLFACTLIVCALRAGLLTSADQYIYHLRNMHASTFAYRYDDFLPYLPIVVMFILKLAGVKSRSNWKRMLVSTAFAYVLMGAVVISMKSLAGVLRPDGSDFLSFPSGHTATAFTAATLLYKEYGFKTPLATIATFLPAVVTGFTRQLNNRHWLSDVLAGATIGIMMVELAYFLTNLIFRKESDTHTCPKS</sequence>
<gene>
    <name evidence="7" type="ORF">DW228_23950</name>
    <name evidence="5" type="ORF">EC80_015460</name>
    <name evidence="3" type="ORF">EE52_0201285</name>
    <name evidence="6" type="ORF">FOC69_03640</name>
    <name evidence="4" type="ORF">O1433_01980</name>
</gene>
<reference evidence="3" key="2">
    <citation type="submission" date="2014-07" db="EMBL/GenBank/DDBJ databases">
        <title>Genetics and epidemiology of antimicrobial resistance in B. fragilis group.</title>
        <authorList>
            <person name="Sydenham T.V."/>
            <person name="Hasman H."/>
            <person name="Kemp M."/>
            <person name="Justesen U.S."/>
        </authorList>
    </citation>
    <scope>NUCLEOTIDE SEQUENCE [LARGE SCALE GENOMIC DNA]</scope>
    <source>
        <strain evidence="3">DCMOUH0018B</strain>
    </source>
</reference>
<reference evidence="4" key="6">
    <citation type="submission" date="2022-12" db="EMBL/GenBank/DDBJ databases">
        <title>Development of a Multilocus Sequence Typing Scheme for Bacteroides fragilis Based on Whole Genome Sequencing Data and Clinical Application.</title>
        <authorList>
            <person name="Nielsen F.D."/>
            <person name="Justesen U.S."/>
        </authorList>
    </citation>
    <scope>NUCLEOTIDE SEQUENCE</scope>
    <source>
        <strain evidence="4">BF_AM_ODE_DK_2015_4</strain>
    </source>
</reference>
<evidence type="ECO:0000259" key="2">
    <source>
        <dbReference type="SMART" id="SM00014"/>
    </source>
</evidence>
<dbReference type="Proteomes" id="UP001079672">
    <property type="component" value="Unassembled WGS sequence"/>
</dbReference>
<dbReference type="Proteomes" id="UP000266644">
    <property type="component" value="Unassembled WGS sequence"/>
</dbReference>
<protein>
    <submittedName>
        <fullName evidence="3">Membrane protein</fullName>
    </submittedName>
    <submittedName>
        <fullName evidence="4 7">PAP2 family protein</fullName>
    </submittedName>
</protein>
<dbReference type="EMBL" id="CP054003">
    <property type="protein sequence ID" value="QKH83496.1"/>
    <property type="molecule type" value="Genomic_DNA"/>
</dbReference>
<keyword evidence="1" id="KW-1133">Transmembrane helix</keyword>
<dbReference type="Gene3D" id="1.20.144.10">
    <property type="entry name" value="Phosphatidic acid phosphatase type 2/haloperoxidase"/>
    <property type="match status" value="1"/>
</dbReference>
<dbReference type="Pfam" id="PF01569">
    <property type="entry name" value="PAP2"/>
    <property type="match status" value="1"/>
</dbReference>
<feature type="transmembrane region" description="Helical" evidence="1">
    <location>
        <begin position="163"/>
        <end position="185"/>
    </location>
</feature>
<evidence type="ECO:0000256" key="1">
    <source>
        <dbReference type="SAM" id="Phobius"/>
    </source>
</evidence>
<dbReference type="SUPFAM" id="SSF48317">
    <property type="entry name" value="Acid phosphatase/Vanadium-dependent haloperoxidase"/>
    <property type="match status" value="1"/>
</dbReference>
<reference evidence="3" key="1">
    <citation type="book" date="2014" name="THE 24TH EUROPEAN CONGRESS OF CLINICAL MICROBIOLOGY AND INFECTIOUS DISEASES" publisher="ECCMID 2014" city="Barcelona, Spain">
        <title>Identification of resistance genes in three multidrug-resistant Bacteroides fragilis isolates by whole genome sequencing.</title>
        <editorList>
            <person name="Unknown"/>
            <person name="A."/>
        </editorList>
        <authorList>
            <person name="Sydenham T.V."/>
            <person name="Hasman H."/>
            <person name="Wang M."/>
            <person name="Soki J."/>
            <person name="Nagy E."/>
            <person name="Justesen U.S."/>
        </authorList>
    </citation>
    <scope>NUCLEOTIDE SEQUENCE</scope>
    <source>
        <strain evidence="3">DCMOUH0018B</strain>
        <strain evidence="5">DCMSKEJBY0001B</strain>
    </source>
</reference>
<feature type="transmembrane region" description="Helical" evidence="1">
    <location>
        <begin position="52"/>
        <end position="69"/>
    </location>
</feature>